<evidence type="ECO:0000313" key="3">
    <source>
        <dbReference type="EMBL" id="SFL98346.1"/>
    </source>
</evidence>
<protein>
    <recommendedName>
        <fullName evidence="5">Pentapeptide MXKDX repeat protein</fullName>
    </recommendedName>
</protein>
<sequence length="118" mass="12180">MTITKKRTQTHRNSSWLAAMVMPIAMMAGLVQAGDMADNGGMMDDSTMESGSHSMGMGSAGMGHPPMAADGMAEGKMADDMAGDMGDGMKSSDDGMGDSMAAPMMDDSKTMMGEPANQ</sequence>
<keyword evidence="2" id="KW-0732">Signal</keyword>
<feature type="signal peptide" evidence="2">
    <location>
        <begin position="1"/>
        <end position="33"/>
    </location>
</feature>
<evidence type="ECO:0000256" key="1">
    <source>
        <dbReference type="SAM" id="MobiDB-lite"/>
    </source>
</evidence>
<dbReference type="RefSeq" id="WP_139214323.1">
    <property type="nucleotide sequence ID" value="NZ_FOUE01000001.1"/>
</dbReference>
<reference evidence="4" key="1">
    <citation type="submission" date="2016-10" db="EMBL/GenBank/DDBJ databases">
        <authorList>
            <person name="Varghese N."/>
            <person name="Submissions S."/>
        </authorList>
    </citation>
    <scope>NUCLEOTIDE SEQUENCE [LARGE SCALE GENOMIC DNA]</scope>
    <source>
        <strain evidence="4">CGMCC 1.7061</strain>
    </source>
</reference>
<keyword evidence="4" id="KW-1185">Reference proteome</keyword>
<evidence type="ECO:0008006" key="5">
    <source>
        <dbReference type="Google" id="ProtNLM"/>
    </source>
</evidence>
<feature type="chain" id="PRO_5011447580" description="Pentapeptide MXKDX repeat protein" evidence="2">
    <location>
        <begin position="34"/>
        <end position="118"/>
    </location>
</feature>
<dbReference type="Proteomes" id="UP000198519">
    <property type="component" value="Unassembled WGS sequence"/>
</dbReference>
<feature type="compositionally biased region" description="Low complexity" evidence="1">
    <location>
        <begin position="40"/>
        <end position="75"/>
    </location>
</feature>
<organism evidence="3 4">
    <name type="scientific">Marinobacter zhejiangensis</name>
    <dbReference type="NCBI Taxonomy" id="488535"/>
    <lineage>
        <taxon>Bacteria</taxon>
        <taxon>Pseudomonadati</taxon>
        <taxon>Pseudomonadota</taxon>
        <taxon>Gammaproteobacteria</taxon>
        <taxon>Pseudomonadales</taxon>
        <taxon>Marinobacteraceae</taxon>
        <taxon>Marinobacter</taxon>
    </lineage>
</organism>
<dbReference type="STRING" id="488535.SAMN04487963_0857"/>
<accession>A0A1I4M598</accession>
<feature type="region of interest" description="Disordered" evidence="1">
    <location>
        <begin position="40"/>
        <end position="118"/>
    </location>
</feature>
<dbReference type="AlphaFoldDB" id="A0A1I4M598"/>
<dbReference type="EMBL" id="FOUE01000001">
    <property type="protein sequence ID" value="SFL98346.1"/>
    <property type="molecule type" value="Genomic_DNA"/>
</dbReference>
<name>A0A1I4M598_9GAMM</name>
<evidence type="ECO:0000313" key="4">
    <source>
        <dbReference type="Proteomes" id="UP000198519"/>
    </source>
</evidence>
<gene>
    <name evidence="3" type="ORF">SAMN04487963_0857</name>
</gene>
<proteinExistence type="predicted"/>
<evidence type="ECO:0000256" key="2">
    <source>
        <dbReference type="SAM" id="SignalP"/>
    </source>
</evidence>